<sequence length="71" mass="7522">MRSSAALASTLACLFLNAPLASADAASPWYCGAGLAGQWVPPWLPQPGPSRHDIACHLMTGCRREEQREAG</sequence>
<evidence type="ECO:0000256" key="1">
    <source>
        <dbReference type="SAM" id="SignalP"/>
    </source>
</evidence>
<keyword evidence="1" id="KW-0732">Signal</keyword>
<gene>
    <name evidence="2" type="ORF">J2W40_001427</name>
</gene>
<evidence type="ECO:0000313" key="2">
    <source>
        <dbReference type="EMBL" id="MDR7154612.1"/>
    </source>
</evidence>
<accession>A0ABU1X0A6</accession>
<feature type="chain" id="PRO_5046432259" evidence="1">
    <location>
        <begin position="24"/>
        <end position="71"/>
    </location>
</feature>
<protein>
    <submittedName>
        <fullName evidence="2">Uncharacterized protein</fullName>
    </submittedName>
</protein>
<evidence type="ECO:0000313" key="3">
    <source>
        <dbReference type="Proteomes" id="UP001267638"/>
    </source>
</evidence>
<dbReference type="RefSeq" id="WP_310223072.1">
    <property type="nucleotide sequence ID" value="NZ_JAVDWV010000006.1"/>
</dbReference>
<organism evidence="2 3">
    <name type="scientific">Sphingobium xenophagum</name>
    <dbReference type="NCBI Taxonomy" id="121428"/>
    <lineage>
        <taxon>Bacteria</taxon>
        <taxon>Pseudomonadati</taxon>
        <taxon>Pseudomonadota</taxon>
        <taxon>Alphaproteobacteria</taxon>
        <taxon>Sphingomonadales</taxon>
        <taxon>Sphingomonadaceae</taxon>
        <taxon>Sphingobium</taxon>
    </lineage>
</organism>
<feature type="signal peptide" evidence="1">
    <location>
        <begin position="1"/>
        <end position="23"/>
    </location>
</feature>
<reference evidence="2 3" key="1">
    <citation type="submission" date="2023-07" db="EMBL/GenBank/DDBJ databases">
        <title>Sorghum-associated microbial communities from plants grown in Nebraska, USA.</title>
        <authorList>
            <person name="Schachtman D."/>
        </authorList>
    </citation>
    <scope>NUCLEOTIDE SEQUENCE [LARGE SCALE GENOMIC DNA]</scope>
    <source>
        <strain evidence="2 3">4256</strain>
    </source>
</reference>
<proteinExistence type="predicted"/>
<comment type="caution">
    <text evidence="2">The sequence shown here is derived from an EMBL/GenBank/DDBJ whole genome shotgun (WGS) entry which is preliminary data.</text>
</comment>
<keyword evidence="3" id="KW-1185">Reference proteome</keyword>
<dbReference type="EMBL" id="JAVDWV010000006">
    <property type="protein sequence ID" value="MDR7154612.1"/>
    <property type="molecule type" value="Genomic_DNA"/>
</dbReference>
<name>A0ABU1X0A6_SPHXE</name>
<dbReference type="Proteomes" id="UP001267638">
    <property type="component" value="Unassembled WGS sequence"/>
</dbReference>